<feature type="region of interest" description="Disordered" evidence="1">
    <location>
        <begin position="115"/>
        <end position="138"/>
    </location>
</feature>
<name>A0A4R5YKL9_9MICO</name>
<evidence type="ECO:0000256" key="1">
    <source>
        <dbReference type="SAM" id="MobiDB-lite"/>
    </source>
</evidence>
<reference evidence="2 3" key="1">
    <citation type="submission" date="2019-03" db="EMBL/GenBank/DDBJ databases">
        <title>Genome Sequencing and Assembly of Various Microbes Isolated from Partially Reclaimed Soil and Acid Mine Drainage (AMD) Site.</title>
        <authorList>
            <person name="Steinbock B."/>
            <person name="Bechtold R."/>
            <person name="Sevigny J.L."/>
            <person name="Thomas D."/>
            <person name="Cuthill L.R."/>
            <person name="Aveiro Johannsen E.J."/>
            <person name="Thomas K."/>
            <person name="Ghosh A."/>
        </authorList>
    </citation>
    <scope>NUCLEOTIDE SEQUENCE [LARGE SCALE GENOMIC DNA]</scope>
    <source>
        <strain evidence="2 3">F-B2</strain>
    </source>
</reference>
<protein>
    <recommendedName>
        <fullName evidence="4">Tail terminator</fullName>
    </recommendedName>
</protein>
<sequence length="138" mass="15410">MDDATLTKTICAALGRIPGWIWDENAEYPPDRIGVYYGAIPDKPDRAVGVRMYSIPVDDENTERIRRVQARIRGSRHDRADADRLATITRAVLVAMLPPAGISEILFYSTGDLGSDNNQREQRTENFTVSLDNQESAS</sequence>
<proteinExistence type="predicted"/>
<dbReference type="InterPro" id="IPR024411">
    <property type="entry name" value="Tail_terminator_phage"/>
</dbReference>
<dbReference type="EMBL" id="SMZX01000002">
    <property type="protein sequence ID" value="TDL43834.1"/>
    <property type="molecule type" value="Genomic_DNA"/>
</dbReference>
<evidence type="ECO:0000313" key="2">
    <source>
        <dbReference type="EMBL" id="TDL43834.1"/>
    </source>
</evidence>
<comment type="caution">
    <text evidence="2">The sequence shown here is derived from an EMBL/GenBank/DDBJ whole genome shotgun (WGS) entry which is preliminary data.</text>
</comment>
<dbReference type="RefSeq" id="WP_133399835.1">
    <property type="nucleotide sequence ID" value="NZ_SMZX01000002.1"/>
</dbReference>
<organism evidence="2 3">
    <name type="scientific">Microbacterium oleivorans</name>
    <dbReference type="NCBI Taxonomy" id="273677"/>
    <lineage>
        <taxon>Bacteria</taxon>
        <taxon>Bacillati</taxon>
        <taxon>Actinomycetota</taxon>
        <taxon>Actinomycetes</taxon>
        <taxon>Micrococcales</taxon>
        <taxon>Microbacteriaceae</taxon>
        <taxon>Microbacterium</taxon>
    </lineage>
</organism>
<gene>
    <name evidence="2" type="ORF">E2R54_11635</name>
</gene>
<dbReference type="Proteomes" id="UP000295633">
    <property type="component" value="Unassembled WGS sequence"/>
</dbReference>
<dbReference type="Pfam" id="PF12691">
    <property type="entry name" value="Phage_tail_terminator_6"/>
    <property type="match status" value="1"/>
</dbReference>
<feature type="compositionally biased region" description="Polar residues" evidence="1">
    <location>
        <begin position="125"/>
        <end position="138"/>
    </location>
</feature>
<evidence type="ECO:0008006" key="4">
    <source>
        <dbReference type="Google" id="ProtNLM"/>
    </source>
</evidence>
<dbReference type="AlphaFoldDB" id="A0A4R5YKL9"/>
<evidence type="ECO:0000313" key="3">
    <source>
        <dbReference type="Proteomes" id="UP000295633"/>
    </source>
</evidence>
<accession>A0A4R5YKL9</accession>